<evidence type="ECO:0000313" key="2">
    <source>
        <dbReference type="Proteomes" id="UP000607653"/>
    </source>
</evidence>
<reference evidence="1 2" key="1">
    <citation type="journal article" date="2020" name="Mol. Biol. Evol.">
        <title>Distinct Expression and Methylation Patterns for Genes with Different Fates following a Single Whole-Genome Duplication in Flowering Plants.</title>
        <authorList>
            <person name="Shi T."/>
            <person name="Rahmani R.S."/>
            <person name="Gugger P.F."/>
            <person name="Wang M."/>
            <person name="Li H."/>
            <person name="Zhang Y."/>
            <person name="Li Z."/>
            <person name="Wang Q."/>
            <person name="Van de Peer Y."/>
            <person name="Marchal K."/>
            <person name="Chen J."/>
        </authorList>
    </citation>
    <scope>NUCLEOTIDE SEQUENCE [LARGE SCALE GENOMIC DNA]</scope>
    <source>
        <tissue evidence="1">Leaf</tissue>
    </source>
</reference>
<keyword evidence="2" id="KW-1185">Reference proteome</keyword>
<comment type="caution">
    <text evidence="1">The sequence shown here is derived from an EMBL/GenBank/DDBJ whole genome shotgun (WGS) entry which is preliminary data.</text>
</comment>
<organism evidence="1 2">
    <name type="scientific">Nelumbo nucifera</name>
    <name type="common">Sacred lotus</name>
    <dbReference type="NCBI Taxonomy" id="4432"/>
    <lineage>
        <taxon>Eukaryota</taxon>
        <taxon>Viridiplantae</taxon>
        <taxon>Streptophyta</taxon>
        <taxon>Embryophyta</taxon>
        <taxon>Tracheophyta</taxon>
        <taxon>Spermatophyta</taxon>
        <taxon>Magnoliopsida</taxon>
        <taxon>Proteales</taxon>
        <taxon>Nelumbonaceae</taxon>
        <taxon>Nelumbo</taxon>
    </lineage>
</organism>
<dbReference type="Proteomes" id="UP000607653">
    <property type="component" value="Unassembled WGS sequence"/>
</dbReference>
<accession>A0A822YHB1</accession>
<protein>
    <submittedName>
        <fullName evidence="1">Uncharacterized protein</fullName>
    </submittedName>
</protein>
<dbReference type="AlphaFoldDB" id="A0A822YHB1"/>
<evidence type="ECO:0000313" key="1">
    <source>
        <dbReference type="EMBL" id="DAD30841.1"/>
    </source>
</evidence>
<dbReference type="EMBL" id="DUZY01000003">
    <property type="protein sequence ID" value="DAD30841.1"/>
    <property type="molecule type" value="Genomic_DNA"/>
</dbReference>
<proteinExistence type="predicted"/>
<gene>
    <name evidence="1" type="ORF">HUJ06_009692</name>
</gene>
<name>A0A822YHB1_NELNU</name>
<sequence length="36" mass="4278">MFEFNTTLPKYTDINYFRHPIGLNLGNFDELVWLAS</sequence>